<dbReference type="EMBL" id="GGEC01009284">
    <property type="protein sequence ID" value="MBW89767.1"/>
    <property type="molecule type" value="Transcribed_RNA"/>
</dbReference>
<sequence>MRTVTMCLSMLQFPRFRIHTLANFWREGSYSIDRTCGNSSNFRLLASKSNALEGGYSKRFIRRPVSTKTEGRSKTTKRRECTDVRDENLGNKLSASTTLSANKIEANEFQKIQDCDIQQNIAENKDLAELMTVIVFDIETTGFSREYDQIIEIALQDLKGGEYSTFQSLVNPERFVPNSHVHGITTHMVCRPEVPRMGELIPILLQFIRSRQKPGGYVLLVAHNALAFDVPFLIKGFSRCSVNIPSNWLFLDTLPLAREVFKAEGLKATGKISLDALSRKYNIRFVGSAHRAMSDVKVLSSVFRRLTFDLKLPLPGLVRKSFTPSDSTNSKKNNSS</sequence>
<evidence type="ECO:0000256" key="6">
    <source>
        <dbReference type="ARBA" id="ARBA00022842"/>
    </source>
</evidence>
<evidence type="ECO:0000313" key="9">
    <source>
        <dbReference type="EMBL" id="MBW89767.1"/>
    </source>
</evidence>
<dbReference type="GO" id="GO:0005737">
    <property type="term" value="C:cytoplasm"/>
    <property type="evidence" value="ECO:0007669"/>
    <property type="project" value="TreeGrafter"/>
</dbReference>
<reference evidence="9" key="1">
    <citation type="submission" date="2018-02" db="EMBL/GenBank/DDBJ databases">
        <title>Rhizophora mucronata_Transcriptome.</title>
        <authorList>
            <person name="Meera S.P."/>
            <person name="Sreeshan A."/>
            <person name="Augustine A."/>
        </authorList>
    </citation>
    <scope>NUCLEOTIDE SEQUENCE</scope>
    <source>
        <tissue evidence="9">Leaf</tissue>
    </source>
</reference>
<protein>
    <recommendedName>
        <fullName evidence="8">Exonuclease domain-containing protein</fullName>
    </recommendedName>
</protein>
<evidence type="ECO:0000256" key="7">
    <source>
        <dbReference type="ARBA" id="ARBA00025769"/>
    </source>
</evidence>
<dbReference type="Gene3D" id="3.30.420.10">
    <property type="entry name" value="Ribonuclease H-like superfamily/Ribonuclease H"/>
    <property type="match status" value="1"/>
</dbReference>
<comment type="similarity">
    <text evidence="7">Belongs to the exonuclease superfamily. TREX family.</text>
</comment>
<dbReference type="AlphaFoldDB" id="A0A2P2J8P4"/>
<dbReference type="PANTHER" id="PTHR13058">
    <property type="entry name" value="THREE PRIME REPAIR EXONUCLEASE 1, 2"/>
    <property type="match status" value="1"/>
</dbReference>
<comment type="cofactor">
    <cofactor evidence="1">
        <name>Mg(2+)</name>
        <dbReference type="ChEBI" id="CHEBI:18420"/>
    </cofactor>
</comment>
<dbReference type="GO" id="GO:0003676">
    <property type="term" value="F:nucleic acid binding"/>
    <property type="evidence" value="ECO:0007669"/>
    <property type="project" value="InterPro"/>
</dbReference>
<dbReference type="PANTHER" id="PTHR13058:SF19">
    <property type="entry name" value="LD40940P"/>
    <property type="match status" value="1"/>
</dbReference>
<keyword evidence="6" id="KW-0460">Magnesium</keyword>
<dbReference type="InterPro" id="IPR040393">
    <property type="entry name" value="TREX1/2"/>
</dbReference>
<dbReference type="GO" id="GO:0006308">
    <property type="term" value="P:DNA catabolic process"/>
    <property type="evidence" value="ECO:0007669"/>
    <property type="project" value="TreeGrafter"/>
</dbReference>
<keyword evidence="3" id="KW-0479">Metal-binding</keyword>
<evidence type="ECO:0000256" key="1">
    <source>
        <dbReference type="ARBA" id="ARBA00001946"/>
    </source>
</evidence>
<evidence type="ECO:0000256" key="3">
    <source>
        <dbReference type="ARBA" id="ARBA00022723"/>
    </source>
</evidence>
<dbReference type="SUPFAM" id="SSF53098">
    <property type="entry name" value="Ribonuclease H-like"/>
    <property type="match status" value="1"/>
</dbReference>
<feature type="domain" description="Exonuclease" evidence="8">
    <location>
        <begin position="132"/>
        <end position="312"/>
    </location>
</feature>
<dbReference type="InterPro" id="IPR013520">
    <property type="entry name" value="Ribonucl_H"/>
</dbReference>
<evidence type="ECO:0000256" key="4">
    <source>
        <dbReference type="ARBA" id="ARBA00022801"/>
    </source>
</evidence>
<evidence type="ECO:0000256" key="5">
    <source>
        <dbReference type="ARBA" id="ARBA00022839"/>
    </source>
</evidence>
<dbReference type="InterPro" id="IPR012337">
    <property type="entry name" value="RNaseH-like_sf"/>
</dbReference>
<keyword evidence="5" id="KW-0269">Exonuclease</keyword>
<dbReference type="FunFam" id="3.30.420.10:FF:000081">
    <property type="entry name" value="Exonuclease DPD1 chloroplastic/mitochondrial"/>
    <property type="match status" value="1"/>
</dbReference>
<dbReference type="CDD" id="cd06127">
    <property type="entry name" value="DEDDh"/>
    <property type="match status" value="1"/>
</dbReference>
<name>A0A2P2J8P4_RHIMU</name>
<dbReference type="InterPro" id="IPR036397">
    <property type="entry name" value="RNaseH_sf"/>
</dbReference>
<evidence type="ECO:0000259" key="8">
    <source>
        <dbReference type="SMART" id="SM00479"/>
    </source>
</evidence>
<dbReference type="GO" id="GO:0046872">
    <property type="term" value="F:metal ion binding"/>
    <property type="evidence" value="ECO:0007669"/>
    <property type="project" value="UniProtKB-KW"/>
</dbReference>
<dbReference type="Pfam" id="PF00929">
    <property type="entry name" value="RNase_T"/>
    <property type="match status" value="1"/>
</dbReference>
<keyword evidence="4" id="KW-0378">Hydrolase</keyword>
<dbReference type="GO" id="GO:0008296">
    <property type="term" value="F:3'-5'-DNA exonuclease activity"/>
    <property type="evidence" value="ECO:0007669"/>
    <property type="project" value="TreeGrafter"/>
</dbReference>
<dbReference type="SMART" id="SM00479">
    <property type="entry name" value="EXOIII"/>
    <property type="match status" value="1"/>
</dbReference>
<proteinExistence type="inferred from homology"/>
<accession>A0A2P2J8P4</accession>
<organism evidence="9">
    <name type="scientific">Rhizophora mucronata</name>
    <name type="common">Asiatic mangrove</name>
    <dbReference type="NCBI Taxonomy" id="61149"/>
    <lineage>
        <taxon>Eukaryota</taxon>
        <taxon>Viridiplantae</taxon>
        <taxon>Streptophyta</taxon>
        <taxon>Embryophyta</taxon>
        <taxon>Tracheophyta</taxon>
        <taxon>Spermatophyta</taxon>
        <taxon>Magnoliopsida</taxon>
        <taxon>eudicotyledons</taxon>
        <taxon>Gunneridae</taxon>
        <taxon>Pentapetalae</taxon>
        <taxon>rosids</taxon>
        <taxon>fabids</taxon>
        <taxon>Malpighiales</taxon>
        <taxon>Rhizophoraceae</taxon>
        <taxon>Rhizophora</taxon>
    </lineage>
</organism>
<evidence type="ECO:0000256" key="2">
    <source>
        <dbReference type="ARBA" id="ARBA00022722"/>
    </source>
</evidence>
<keyword evidence="2" id="KW-0540">Nuclease</keyword>